<dbReference type="SUPFAM" id="SSF55120">
    <property type="entry name" value="Pseudouridine synthase"/>
    <property type="match status" value="1"/>
</dbReference>
<gene>
    <name evidence="5" type="primary">LOC100370570</name>
</gene>
<dbReference type="Proteomes" id="UP000694865">
    <property type="component" value="Unplaced"/>
</dbReference>
<name>A0ABM0GVQ0_SACKO</name>
<protein>
    <submittedName>
        <fullName evidence="5">Pseudouridylate synthase 7 homolog-like protein-like</fullName>
    </submittedName>
</protein>
<accession>A0ABM0GVQ0</accession>
<comment type="similarity">
    <text evidence="1">Belongs to the pseudouridine synthase TruD family.</text>
</comment>
<dbReference type="Pfam" id="PF25094">
    <property type="entry name" value="R3H_PUS7L"/>
    <property type="match status" value="1"/>
</dbReference>
<reference evidence="5" key="1">
    <citation type="submission" date="2025-08" db="UniProtKB">
        <authorList>
            <consortium name="RefSeq"/>
        </authorList>
    </citation>
    <scope>IDENTIFICATION</scope>
    <source>
        <tissue evidence="5">Testes</tissue>
    </source>
</reference>
<dbReference type="CDD" id="cd02576">
    <property type="entry name" value="PseudoU_synth_ScPUS7"/>
    <property type="match status" value="1"/>
</dbReference>
<dbReference type="InterPro" id="IPR056963">
    <property type="entry name" value="PUS7L_N"/>
</dbReference>
<keyword evidence="2" id="KW-0413">Isomerase</keyword>
<dbReference type="GeneID" id="100370570"/>
<dbReference type="Gene3D" id="3.30.2350.20">
    <property type="entry name" value="TruD, catalytic domain"/>
    <property type="match status" value="2"/>
</dbReference>
<dbReference type="Pfam" id="PF01142">
    <property type="entry name" value="TruD"/>
    <property type="match status" value="1"/>
</dbReference>
<dbReference type="RefSeq" id="XP_002738360.2">
    <property type="nucleotide sequence ID" value="XM_002738314.2"/>
</dbReference>
<dbReference type="InterPro" id="IPR001656">
    <property type="entry name" value="PsdUridine_synth_TruD"/>
</dbReference>
<dbReference type="InterPro" id="IPR011760">
    <property type="entry name" value="PsdUridine_synth_TruD_insert"/>
</dbReference>
<dbReference type="InterPro" id="IPR020103">
    <property type="entry name" value="PsdUridine_synth_cat_dom_sf"/>
</dbReference>
<dbReference type="InterPro" id="IPR056961">
    <property type="entry name" value="R3H_PUS7L"/>
</dbReference>
<proteinExistence type="inferred from homology"/>
<evidence type="ECO:0000313" key="4">
    <source>
        <dbReference type="Proteomes" id="UP000694865"/>
    </source>
</evidence>
<dbReference type="PANTHER" id="PTHR13326">
    <property type="entry name" value="TRNA PSEUDOURIDINE SYNTHASE D"/>
    <property type="match status" value="1"/>
</dbReference>
<evidence type="ECO:0000256" key="1">
    <source>
        <dbReference type="ARBA" id="ARBA00007953"/>
    </source>
</evidence>
<dbReference type="NCBIfam" id="TIGR00094">
    <property type="entry name" value="tRNA_TruD_broad"/>
    <property type="match status" value="1"/>
</dbReference>
<evidence type="ECO:0000256" key="2">
    <source>
        <dbReference type="ARBA" id="ARBA00023235"/>
    </source>
</evidence>
<sequence>MVHFLSNHSGFNGKIKERYKDFRVTELTVEGGAVCLCLNGNVENPVRSHTVHDTCSQSINQDRKVFEYWKGKDAATLQATLCEVLKNEEPLLKLNIFSEKINNDANHHGDNQNDEDCISLGLFNEKEQRAKLHHCVKQLHPHLKTTTSRNQESSYEIFASSDRNYFEFKTLLSADQVNNLLRFIDDKNASSMLKLQVGKCKERRTRIHRLIAKYYGAMVETKTFVGNFKGVTPHEKSSIVVRFREKFHQQKGKKRKHAVGENKEDIYTAFVLEKRDLETLDAIQQIADATGCQPSDISYAGMKDKKAITTQAMVIRGVLPHKLQEINDSLPNIRVGTIKRCCAPLKLGQLGGNHFEILIRDATSESYRLEDVVSTAMEHIQEHGFVNYYGTQRFGSNDSPVTADRVGLALLKGNMKEAINLILMPGDGKDTVNEAKRHWRNTNNAKETLSMMPRYKIRECMLLKALHRHGQDNDGCTKALLMIPYYMRVLYVHSYCSLVWNKLASYRIQQYGVDVVVGDLVEVTEGNKTQVKIVEPEDIHKSRYSISDVVLPLPGNTVTMPTNSVSHMYSQLLSSDELEQHNFRISSLKMNIHGDYRKLIAWPRNTQYKLLTRKSKVYEESCKETKAVFISQDACSSAQSVNKEVQTSSDDEQSDCNVEVSFDLLPSSYATVCLREIMKTPK</sequence>
<dbReference type="PROSITE" id="PS50984">
    <property type="entry name" value="TRUD"/>
    <property type="match status" value="1"/>
</dbReference>
<organism evidence="4 5">
    <name type="scientific">Saccoglossus kowalevskii</name>
    <name type="common">Acorn worm</name>
    <dbReference type="NCBI Taxonomy" id="10224"/>
    <lineage>
        <taxon>Eukaryota</taxon>
        <taxon>Metazoa</taxon>
        <taxon>Hemichordata</taxon>
        <taxon>Enteropneusta</taxon>
        <taxon>Harrimaniidae</taxon>
        <taxon>Saccoglossus</taxon>
    </lineage>
</organism>
<evidence type="ECO:0000313" key="5">
    <source>
        <dbReference type="RefSeq" id="XP_002738360.2"/>
    </source>
</evidence>
<dbReference type="InterPro" id="IPR042214">
    <property type="entry name" value="TruD_catalytic"/>
</dbReference>
<dbReference type="PANTHER" id="PTHR13326:SF21">
    <property type="entry name" value="PSEUDOURIDYLATE SYNTHASE PUS7L"/>
    <property type="match status" value="1"/>
</dbReference>
<evidence type="ECO:0000259" key="3">
    <source>
        <dbReference type="PROSITE" id="PS50984"/>
    </source>
</evidence>
<keyword evidence="4" id="KW-1185">Reference proteome</keyword>
<feature type="domain" description="TRUD" evidence="3">
    <location>
        <begin position="384"/>
        <end position="602"/>
    </location>
</feature>
<dbReference type="Pfam" id="PF23943">
    <property type="entry name" value="PUS7L_N"/>
    <property type="match status" value="1"/>
</dbReference>
<dbReference type="PIRSF" id="PIRSF037016">
    <property type="entry name" value="Pseudouridin_synth_euk_prd"/>
    <property type="match status" value="1"/>
</dbReference>